<keyword evidence="1" id="KW-1133">Transmembrane helix</keyword>
<name>A0A9P6AK94_9AGAM</name>
<dbReference type="EMBL" id="MU129096">
    <property type="protein sequence ID" value="KAF9506894.1"/>
    <property type="molecule type" value="Genomic_DNA"/>
</dbReference>
<proteinExistence type="predicted"/>
<comment type="caution">
    <text evidence="2">The sequence shown here is derived from an EMBL/GenBank/DDBJ whole genome shotgun (WGS) entry which is preliminary data.</text>
</comment>
<keyword evidence="1" id="KW-0472">Membrane</keyword>
<dbReference type="PANTHER" id="PTHR12840">
    <property type="entry name" value="NADH-UBIQUINONE OXIDOREDUCTASE ASHI SUBUNIT"/>
    <property type="match status" value="1"/>
</dbReference>
<protein>
    <submittedName>
        <fullName evidence="2">Uncharacterized protein</fullName>
    </submittedName>
</protein>
<dbReference type="PANTHER" id="PTHR12840:SF1">
    <property type="entry name" value="NADH DEHYDROGENASE [UBIQUINONE] 1 BETA SUBCOMPLEX SUBUNIT 8, MITOCHONDRIAL"/>
    <property type="match status" value="1"/>
</dbReference>
<feature type="transmembrane region" description="Helical" evidence="1">
    <location>
        <begin position="113"/>
        <end position="131"/>
    </location>
</feature>
<evidence type="ECO:0000256" key="1">
    <source>
        <dbReference type="SAM" id="Phobius"/>
    </source>
</evidence>
<gene>
    <name evidence="2" type="ORF">BS47DRAFT_1352388</name>
</gene>
<dbReference type="InterPro" id="IPR008699">
    <property type="entry name" value="NDUFB8"/>
</dbReference>
<sequence>MNVLRTRLTHSRCSVRLPRPATRVPRVTALITCRHSSTTPGGVVEWEQKEVDPQLDGYPQLPAVSYQRRRETGWDDDQERRNFGEPVPEEHEALSVWAPDVYDISGSYALREFSIAVVLFGVFFSGIYLITPDRPAVPRTYPFSGLVKELGGMEENKAREESTEEEEE</sequence>
<feature type="non-terminal residue" evidence="2">
    <location>
        <position position="1"/>
    </location>
</feature>
<evidence type="ECO:0000313" key="3">
    <source>
        <dbReference type="Proteomes" id="UP000886523"/>
    </source>
</evidence>
<dbReference type="OrthoDB" id="2014058at2759"/>
<keyword evidence="1" id="KW-0812">Transmembrane</keyword>
<dbReference type="Proteomes" id="UP000886523">
    <property type="component" value="Unassembled WGS sequence"/>
</dbReference>
<organism evidence="2 3">
    <name type="scientific">Hydnum rufescens UP504</name>
    <dbReference type="NCBI Taxonomy" id="1448309"/>
    <lineage>
        <taxon>Eukaryota</taxon>
        <taxon>Fungi</taxon>
        <taxon>Dikarya</taxon>
        <taxon>Basidiomycota</taxon>
        <taxon>Agaricomycotina</taxon>
        <taxon>Agaricomycetes</taxon>
        <taxon>Cantharellales</taxon>
        <taxon>Hydnaceae</taxon>
        <taxon>Hydnum</taxon>
    </lineage>
</organism>
<dbReference type="AlphaFoldDB" id="A0A9P6AK94"/>
<evidence type="ECO:0000313" key="2">
    <source>
        <dbReference type="EMBL" id="KAF9506894.1"/>
    </source>
</evidence>
<dbReference type="GO" id="GO:0005739">
    <property type="term" value="C:mitochondrion"/>
    <property type="evidence" value="ECO:0007669"/>
    <property type="project" value="InterPro"/>
</dbReference>
<keyword evidence="3" id="KW-1185">Reference proteome</keyword>
<dbReference type="Pfam" id="PF05821">
    <property type="entry name" value="NDUF_B8"/>
    <property type="match status" value="1"/>
</dbReference>
<accession>A0A9P6AK94</accession>
<reference evidence="2" key="1">
    <citation type="journal article" date="2020" name="Nat. Commun.">
        <title>Large-scale genome sequencing of mycorrhizal fungi provides insights into the early evolution of symbiotic traits.</title>
        <authorList>
            <person name="Miyauchi S."/>
            <person name="Kiss E."/>
            <person name="Kuo A."/>
            <person name="Drula E."/>
            <person name="Kohler A."/>
            <person name="Sanchez-Garcia M."/>
            <person name="Morin E."/>
            <person name="Andreopoulos B."/>
            <person name="Barry K.W."/>
            <person name="Bonito G."/>
            <person name="Buee M."/>
            <person name="Carver A."/>
            <person name="Chen C."/>
            <person name="Cichocki N."/>
            <person name="Clum A."/>
            <person name="Culley D."/>
            <person name="Crous P.W."/>
            <person name="Fauchery L."/>
            <person name="Girlanda M."/>
            <person name="Hayes R.D."/>
            <person name="Keri Z."/>
            <person name="LaButti K."/>
            <person name="Lipzen A."/>
            <person name="Lombard V."/>
            <person name="Magnuson J."/>
            <person name="Maillard F."/>
            <person name="Murat C."/>
            <person name="Nolan M."/>
            <person name="Ohm R.A."/>
            <person name="Pangilinan J."/>
            <person name="Pereira M.F."/>
            <person name="Perotto S."/>
            <person name="Peter M."/>
            <person name="Pfister S."/>
            <person name="Riley R."/>
            <person name="Sitrit Y."/>
            <person name="Stielow J.B."/>
            <person name="Szollosi G."/>
            <person name="Zifcakova L."/>
            <person name="Stursova M."/>
            <person name="Spatafora J.W."/>
            <person name="Tedersoo L."/>
            <person name="Vaario L.M."/>
            <person name="Yamada A."/>
            <person name="Yan M."/>
            <person name="Wang P."/>
            <person name="Xu J."/>
            <person name="Bruns T."/>
            <person name="Baldrian P."/>
            <person name="Vilgalys R."/>
            <person name="Dunand C."/>
            <person name="Henrissat B."/>
            <person name="Grigoriev I.V."/>
            <person name="Hibbett D."/>
            <person name="Nagy L.G."/>
            <person name="Martin F.M."/>
        </authorList>
    </citation>
    <scope>NUCLEOTIDE SEQUENCE</scope>
    <source>
        <strain evidence="2">UP504</strain>
    </source>
</reference>